<comment type="caution">
    <text evidence="7">The sequence shown here is derived from an EMBL/GenBank/DDBJ whole genome shotgun (WGS) entry which is preliminary data.</text>
</comment>
<keyword evidence="8" id="KW-1185">Reference proteome</keyword>
<comment type="subcellular location">
    <subcellularLocation>
        <location evidence="1">Cell membrane</location>
        <topology evidence="1">Multi-pass membrane protein</topology>
    </subcellularLocation>
</comment>
<evidence type="ECO:0000313" key="8">
    <source>
        <dbReference type="Proteomes" id="UP001597478"/>
    </source>
</evidence>
<evidence type="ECO:0000256" key="3">
    <source>
        <dbReference type="ARBA" id="ARBA00022692"/>
    </source>
</evidence>
<feature type="transmembrane region" description="Helical" evidence="6">
    <location>
        <begin position="172"/>
        <end position="192"/>
    </location>
</feature>
<evidence type="ECO:0000256" key="1">
    <source>
        <dbReference type="ARBA" id="ARBA00004651"/>
    </source>
</evidence>
<proteinExistence type="predicted"/>
<keyword evidence="3 6" id="KW-0812">Transmembrane</keyword>
<dbReference type="InterPro" id="IPR019108">
    <property type="entry name" value="Caa3_assmbl_CtaG-rel"/>
</dbReference>
<dbReference type="Pfam" id="PF09678">
    <property type="entry name" value="Caa3_CtaG"/>
    <property type="match status" value="1"/>
</dbReference>
<reference evidence="8" key="1">
    <citation type="journal article" date="2019" name="Int. J. Syst. Evol. Microbiol.">
        <title>The Global Catalogue of Microorganisms (GCM) 10K type strain sequencing project: providing services to taxonomists for standard genome sequencing and annotation.</title>
        <authorList>
            <consortium name="The Broad Institute Genomics Platform"/>
            <consortium name="The Broad Institute Genome Sequencing Center for Infectious Disease"/>
            <person name="Wu L."/>
            <person name="Ma J."/>
        </authorList>
    </citation>
    <scope>NUCLEOTIDE SEQUENCE [LARGE SCALE GENOMIC DNA]</scope>
    <source>
        <strain evidence="8">IBRC-M 10906</strain>
    </source>
</reference>
<keyword evidence="5 6" id="KW-0472">Membrane</keyword>
<feature type="transmembrane region" description="Helical" evidence="6">
    <location>
        <begin position="64"/>
        <end position="85"/>
    </location>
</feature>
<feature type="transmembrane region" description="Helical" evidence="6">
    <location>
        <begin position="212"/>
        <end position="232"/>
    </location>
</feature>
<evidence type="ECO:0000256" key="4">
    <source>
        <dbReference type="ARBA" id="ARBA00022989"/>
    </source>
</evidence>
<keyword evidence="4 6" id="KW-1133">Transmembrane helix</keyword>
<feature type="transmembrane region" description="Helical" evidence="6">
    <location>
        <begin position="6"/>
        <end position="23"/>
    </location>
</feature>
<gene>
    <name evidence="7" type="ORF">ACFS2C_07330</name>
</gene>
<accession>A0ABW5W5H3</accession>
<evidence type="ECO:0000313" key="7">
    <source>
        <dbReference type="EMBL" id="MFD2799198.1"/>
    </source>
</evidence>
<keyword evidence="2" id="KW-1003">Cell membrane</keyword>
<dbReference type="EMBL" id="JBHUOF010000007">
    <property type="protein sequence ID" value="MFD2799198.1"/>
    <property type="molecule type" value="Genomic_DNA"/>
</dbReference>
<feature type="transmembrane region" description="Helical" evidence="6">
    <location>
        <begin position="138"/>
        <end position="160"/>
    </location>
</feature>
<evidence type="ECO:0000256" key="5">
    <source>
        <dbReference type="ARBA" id="ARBA00023136"/>
    </source>
</evidence>
<organism evidence="7 8">
    <name type="scientific">Prauserella oleivorans</name>
    <dbReference type="NCBI Taxonomy" id="1478153"/>
    <lineage>
        <taxon>Bacteria</taxon>
        <taxon>Bacillati</taxon>
        <taxon>Actinomycetota</taxon>
        <taxon>Actinomycetes</taxon>
        <taxon>Pseudonocardiales</taxon>
        <taxon>Pseudonocardiaceae</taxon>
        <taxon>Prauserella</taxon>
    </lineage>
</organism>
<evidence type="ECO:0000256" key="6">
    <source>
        <dbReference type="SAM" id="Phobius"/>
    </source>
</evidence>
<protein>
    <submittedName>
        <fullName evidence="7">Cytochrome c oxidase assembly protein</fullName>
    </submittedName>
</protein>
<dbReference type="Proteomes" id="UP001597478">
    <property type="component" value="Unassembled WGS sequence"/>
</dbReference>
<name>A0ABW5W5H3_9PSEU</name>
<dbReference type="RefSeq" id="WP_377386184.1">
    <property type="nucleotide sequence ID" value="NZ_JBHSAN010000006.1"/>
</dbReference>
<feature type="transmembrane region" description="Helical" evidence="6">
    <location>
        <begin position="35"/>
        <end position="52"/>
    </location>
</feature>
<evidence type="ECO:0000256" key="2">
    <source>
        <dbReference type="ARBA" id="ARBA00022475"/>
    </source>
</evidence>
<feature type="transmembrane region" description="Helical" evidence="6">
    <location>
        <begin position="106"/>
        <end position="126"/>
    </location>
</feature>
<sequence length="248" mass="26249">MSASGLLLVVVAGAALAYVTAALRAGRWSAWRTASWLSACLLIAVALSPPLSGAGPRAHMAQHVLLGMLAPIGLVAAAPVTLLLRTLPPPRRRPVVRVLRARPVRVLGHPATAAVLDVGGLYLLLLTPVAAAAHHAEWAAFGVHVHYLAAGYLFTWSIAGPDPAPGRPGLRTRLAVFVLAAGAHSVLAKLLYARASGHHHDAHLNQEAAQLMYYGGDLAEVLLAVLLFATWYRRRARHRPRRTPAASG</sequence>